<evidence type="ECO:0008006" key="14">
    <source>
        <dbReference type="Google" id="ProtNLM"/>
    </source>
</evidence>
<comment type="caution">
    <text evidence="12">The sequence shown here is derived from an EMBL/GenBank/DDBJ whole genome shotgun (WGS) entry which is preliminary data.</text>
</comment>
<reference evidence="12" key="1">
    <citation type="submission" date="2023-07" db="EMBL/GenBank/DDBJ databases">
        <title>A chromosome-level genome assembly of Lolium multiflorum.</title>
        <authorList>
            <person name="Chen Y."/>
            <person name="Copetti D."/>
            <person name="Kolliker R."/>
            <person name="Studer B."/>
        </authorList>
    </citation>
    <scope>NUCLEOTIDE SEQUENCE</scope>
    <source>
        <strain evidence="12">02402/16</strain>
        <tissue evidence="12">Leaf</tissue>
    </source>
</reference>
<evidence type="ECO:0000256" key="6">
    <source>
        <dbReference type="ARBA" id="ARBA00022927"/>
    </source>
</evidence>
<dbReference type="InterPro" id="IPR023391">
    <property type="entry name" value="Prot_translocase_SecE_dom_sf"/>
</dbReference>
<dbReference type="HAMAP" id="MF_00422">
    <property type="entry name" value="SecE"/>
    <property type="match status" value="1"/>
</dbReference>
<dbReference type="EMBL" id="JAUUTY010000006">
    <property type="protein sequence ID" value="KAK1615457.1"/>
    <property type="molecule type" value="Genomic_DNA"/>
</dbReference>
<dbReference type="GO" id="GO:0006605">
    <property type="term" value="P:protein targeting"/>
    <property type="evidence" value="ECO:0007669"/>
    <property type="project" value="InterPro"/>
</dbReference>
<keyword evidence="4 11" id="KW-0812">Transmembrane</keyword>
<evidence type="ECO:0000313" key="12">
    <source>
        <dbReference type="EMBL" id="KAK1615457.1"/>
    </source>
</evidence>
<dbReference type="Proteomes" id="UP001231189">
    <property type="component" value="Unassembled WGS sequence"/>
</dbReference>
<dbReference type="PROSITE" id="PS01067">
    <property type="entry name" value="SECE_SEC61G"/>
    <property type="match status" value="1"/>
</dbReference>
<evidence type="ECO:0000256" key="1">
    <source>
        <dbReference type="ARBA" id="ARBA00004389"/>
    </source>
</evidence>
<dbReference type="FunFam" id="1.20.5.820:FF:000001">
    <property type="entry name" value="Transport protein Sec61 subunit gamma"/>
    <property type="match status" value="1"/>
</dbReference>
<dbReference type="GO" id="GO:0008320">
    <property type="term" value="F:protein transmembrane transporter activity"/>
    <property type="evidence" value="ECO:0007669"/>
    <property type="project" value="InterPro"/>
</dbReference>
<name>A0AAD8R6V9_LOLMU</name>
<feature type="transmembrane region" description="Helical" evidence="11">
    <location>
        <begin position="41"/>
        <end position="65"/>
    </location>
</feature>
<comment type="function">
    <text evidence="10">Necessary for protein translocation in the endoplasmic reticulum.</text>
</comment>
<evidence type="ECO:0000256" key="10">
    <source>
        <dbReference type="ARBA" id="ARBA00055400"/>
    </source>
</evidence>
<organism evidence="12 13">
    <name type="scientific">Lolium multiflorum</name>
    <name type="common">Italian ryegrass</name>
    <name type="synonym">Lolium perenne subsp. multiflorum</name>
    <dbReference type="NCBI Taxonomy" id="4521"/>
    <lineage>
        <taxon>Eukaryota</taxon>
        <taxon>Viridiplantae</taxon>
        <taxon>Streptophyta</taxon>
        <taxon>Embryophyta</taxon>
        <taxon>Tracheophyta</taxon>
        <taxon>Spermatophyta</taxon>
        <taxon>Magnoliopsida</taxon>
        <taxon>Liliopsida</taxon>
        <taxon>Poales</taxon>
        <taxon>Poaceae</taxon>
        <taxon>BOP clade</taxon>
        <taxon>Pooideae</taxon>
        <taxon>Poodae</taxon>
        <taxon>Poeae</taxon>
        <taxon>Poeae Chloroplast Group 2 (Poeae type)</taxon>
        <taxon>Loliodinae</taxon>
        <taxon>Loliinae</taxon>
        <taxon>Lolium</taxon>
    </lineage>
</organism>
<comment type="subcellular location">
    <subcellularLocation>
        <location evidence="1">Endoplasmic reticulum membrane</location>
        <topology evidence="1">Single-pass membrane protein</topology>
    </subcellularLocation>
</comment>
<comment type="similarity">
    <text evidence="2">Belongs to the SecE/SEC61-gamma family.</text>
</comment>
<dbReference type="GO" id="GO:0006886">
    <property type="term" value="P:intracellular protein transport"/>
    <property type="evidence" value="ECO:0007669"/>
    <property type="project" value="InterPro"/>
</dbReference>
<dbReference type="InterPro" id="IPR001901">
    <property type="entry name" value="Translocase_SecE/Sec61-g"/>
</dbReference>
<evidence type="ECO:0000313" key="13">
    <source>
        <dbReference type="Proteomes" id="UP001231189"/>
    </source>
</evidence>
<accession>A0AAD8R6V9</accession>
<dbReference type="AlphaFoldDB" id="A0AAD8R6V9"/>
<evidence type="ECO:0000256" key="7">
    <source>
        <dbReference type="ARBA" id="ARBA00022989"/>
    </source>
</evidence>
<evidence type="ECO:0000256" key="2">
    <source>
        <dbReference type="ARBA" id="ARBA00008274"/>
    </source>
</evidence>
<keyword evidence="8" id="KW-0811">Translocation</keyword>
<dbReference type="InterPro" id="IPR008158">
    <property type="entry name" value="Translocase_Sec61-g"/>
</dbReference>
<evidence type="ECO:0000256" key="4">
    <source>
        <dbReference type="ARBA" id="ARBA00022692"/>
    </source>
</evidence>
<sequence>MDAVDSVVDPLREFAKDSVRLVKRCHKPDRKEFTKVAVRTAIGFVVMGFVGFFVKLIFIPINNIIARWCRMSGRRPDIGFYKTQKDKSMNSGEVMVGGKRLQVQAAQGQPSLKSQKRKQKHLYLHPATLAYDTDTAALAAGPSLPDALLNNRDIFVVPGAEKLYAFGHHRDGPRSVEVMSSSSSPKQHPWPCSSALIPSRDWSWRSVAPLPFTEGEVINSYAVHPDGLFVSSSFSRIFSFDAGNGGGGWSFHGDWELPFEGQGYFDSDLDAWVGLDLDSPLGWCQCTARLPPRHVRVGSRCCSSFHSLSLAVFQSSCSAVPPVLREGT</sequence>
<evidence type="ECO:0000256" key="8">
    <source>
        <dbReference type="ARBA" id="ARBA00023010"/>
    </source>
</evidence>
<dbReference type="Gene3D" id="1.20.5.820">
    <property type="entry name" value="Preprotein translocase SecE subunit"/>
    <property type="match status" value="1"/>
</dbReference>
<evidence type="ECO:0000256" key="3">
    <source>
        <dbReference type="ARBA" id="ARBA00022448"/>
    </source>
</evidence>
<keyword evidence="9 11" id="KW-0472">Membrane</keyword>
<keyword evidence="13" id="KW-1185">Reference proteome</keyword>
<dbReference type="PANTHER" id="PTHR12309">
    <property type="entry name" value="SEC61 GAMMA SUBUNIT"/>
    <property type="match status" value="1"/>
</dbReference>
<proteinExistence type="inferred from homology"/>
<keyword evidence="7 11" id="KW-1133">Transmembrane helix</keyword>
<evidence type="ECO:0000256" key="5">
    <source>
        <dbReference type="ARBA" id="ARBA00022824"/>
    </source>
</evidence>
<dbReference type="NCBIfam" id="TIGR00327">
    <property type="entry name" value="secE_euk_arch"/>
    <property type="match status" value="1"/>
</dbReference>
<protein>
    <recommendedName>
        <fullName evidence="14">Protein transport protein Sec61 subunit gamma</fullName>
    </recommendedName>
</protein>
<keyword evidence="3" id="KW-0813">Transport</keyword>
<keyword evidence="5" id="KW-0256">Endoplasmic reticulum</keyword>
<keyword evidence="6" id="KW-0653">Protein transport</keyword>
<dbReference type="SUPFAM" id="SSF103456">
    <property type="entry name" value="Preprotein translocase SecE subunit"/>
    <property type="match status" value="1"/>
</dbReference>
<dbReference type="GO" id="GO:0005789">
    <property type="term" value="C:endoplasmic reticulum membrane"/>
    <property type="evidence" value="ECO:0007669"/>
    <property type="project" value="UniProtKB-SubCell"/>
</dbReference>
<evidence type="ECO:0000256" key="9">
    <source>
        <dbReference type="ARBA" id="ARBA00023136"/>
    </source>
</evidence>
<dbReference type="Pfam" id="PF07893">
    <property type="entry name" value="DUF1668"/>
    <property type="match status" value="1"/>
</dbReference>
<dbReference type="InterPro" id="IPR012871">
    <property type="entry name" value="DUF1668_ORYSA"/>
</dbReference>
<dbReference type="Pfam" id="PF00584">
    <property type="entry name" value="SecE"/>
    <property type="match status" value="1"/>
</dbReference>
<gene>
    <name evidence="12" type="ORF">QYE76_020974</name>
</gene>
<evidence type="ECO:0000256" key="11">
    <source>
        <dbReference type="SAM" id="Phobius"/>
    </source>
</evidence>